<keyword evidence="6 8" id="KW-0472">Membrane</keyword>
<evidence type="ECO:0000256" key="6">
    <source>
        <dbReference type="ARBA" id="ARBA00023136"/>
    </source>
</evidence>
<proteinExistence type="inferred from homology"/>
<comment type="caution">
    <text evidence="10">The sequence shown here is derived from an EMBL/GenBank/DDBJ whole genome shotgun (WGS) entry which is preliminary data.</text>
</comment>
<feature type="compositionally biased region" description="Low complexity" evidence="7">
    <location>
        <begin position="205"/>
        <end position="215"/>
    </location>
</feature>
<dbReference type="EMBL" id="JACGCM010001398">
    <property type="protein sequence ID" value="KAF6155903.1"/>
    <property type="molecule type" value="Genomic_DNA"/>
</dbReference>
<evidence type="ECO:0000313" key="11">
    <source>
        <dbReference type="Proteomes" id="UP000541444"/>
    </source>
</evidence>
<dbReference type="InterPro" id="IPR004813">
    <property type="entry name" value="OPT"/>
</dbReference>
<evidence type="ECO:0000256" key="7">
    <source>
        <dbReference type="SAM" id="MobiDB-lite"/>
    </source>
</evidence>
<dbReference type="OrthoDB" id="627262at2759"/>
<dbReference type="Pfam" id="PF03169">
    <property type="entry name" value="OPT"/>
    <property type="match status" value="1"/>
</dbReference>
<evidence type="ECO:0000256" key="5">
    <source>
        <dbReference type="ARBA" id="ARBA00022989"/>
    </source>
</evidence>
<dbReference type="AlphaFoldDB" id="A0A7J7MLY5"/>
<feature type="transmembrane region" description="Helical" evidence="8">
    <location>
        <begin position="738"/>
        <end position="760"/>
    </location>
</feature>
<feature type="transmembrane region" description="Helical" evidence="8">
    <location>
        <begin position="455"/>
        <end position="475"/>
    </location>
</feature>
<dbReference type="InterPro" id="IPR045035">
    <property type="entry name" value="YSL-like"/>
</dbReference>
<comment type="subcellular location">
    <subcellularLocation>
        <location evidence="1">Membrane</location>
        <topology evidence="1">Multi-pass membrane protein</topology>
    </subcellularLocation>
</comment>
<keyword evidence="4 8" id="KW-0812">Transmembrane</keyword>
<dbReference type="Pfam" id="PF03732">
    <property type="entry name" value="Retrotrans_gag"/>
    <property type="match status" value="1"/>
</dbReference>
<accession>A0A7J7MLY5</accession>
<keyword evidence="3" id="KW-0813">Transport</keyword>
<sequence length="812" mass="88446">MILRRLEGRPADQIILDHEGIGHNRQNRGEEANFPRMHDTLFTNIQGTGAGTDGIGHGTLLSGTQGTSVGHLRQAHVGHVGTSDSAAQAHLPNLNPTLLLGRASTTHLNPNEENPSSLHLPSPYQRETAIGGEGERGPSTTSSATAVNTLLTITPSLSIDPTMRAPLLTPAIALPITETVSTTAPTTTPIVASGNRDFPAPPTTTQPTAAFNTAALRPPPPENRGDNIPRTTPLGYESNSPHTLHNTSAAVTGFVPQKEFVSQNQRQSGFGFVRMEEKNTGIGVTTEKLIVVFQIDIYRFMNDVGMGAESTLTTMFPVSAVMGFTVIRKMRWNSGQEYITDWASMRRELVNRFVPCSYEEDSFTRLQGLRQKLKNVDEYANEFYLFSSRVATAETETQKVSRFKSGLTKKIQDELTMVNIYSVAQFQLRRQFSRLRRRLRQQGHVQWGTIVESSVSGAVFIAISLILGDGLYNLVKIIAITVKEICNKSTNQKLPILNEFQDGESSKLSIEQKKKDEIFLKDRIPSWVAASGYVGLAAISTATIPVIFPPLKWYLVLSSYVIAPALAFCNSYGSGLTDWSLATTYGKIGLFIFASAVGSNGGVIAGLVSCGVMMSIVATAADLMQDFKTGYLTFSSAKSMFVSQLVGTAMGCIIAPLTFWLFWTAFDIGDPNGPYKAPYAVIFREMAILGVKGFSELPKHCLAICCGFFVAALIINLSRDVLPSKISQFIPIPMAMAIPFYIGAYFAIDMFVGTVILFVWEKINRKEAEDYAGAVASGLICGDGIWTIPSAVLSIFRINPPICMYFGPSLSS</sequence>
<evidence type="ECO:0000256" key="1">
    <source>
        <dbReference type="ARBA" id="ARBA00004141"/>
    </source>
</evidence>
<name>A0A7J7MLY5_9MAGN</name>
<feature type="region of interest" description="Disordered" evidence="7">
    <location>
        <begin position="105"/>
        <end position="144"/>
    </location>
</feature>
<evidence type="ECO:0000256" key="8">
    <source>
        <dbReference type="SAM" id="Phobius"/>
    </source>
</evidence>
<dbReference type="InterPro" id="IPR005162">
    <property type="entry name" value="Retrotrans_gag_dom"/>
</dbReference>
<reference evidence="10 11" key="1">
    <citation type="journal article" date="2020" name="IScience">
        <title>Genome Sequencing of the Endangered Kingdonia uniflora (Circaeasteraceae, Ranunculales) Reveals Potential Mechanisms of Evolutionary Specialization.</title>
        <authorList>
            <person name="Sun Y."/>
            <person name="Deng T."/>
            <person name="Zhang A."/>
            <person name="Moore M.J."/>
            <person name="Landis J.B."/>
            <person name="Lin N."/>
            <person name="Zhang H."/>
            <person name="Zhang X."/>
            <person name="Huang J."/>
            <person name="Zhang X."/>
            <person name="Sun H."/>
            <person name="Wang H."/>
        </authorList>
    </citation>
    <scope>NUCLEOTIDE SEQUENCE [LARGE SCALE GENOMIC DNA]</scope>
    <source>
        <strain evidence="10">TB1705</strain>
        <tissue evidence="10">Leaf</tissue>
    </source>
</reference>
<feature type="transmembrane region" description="Helical" evidence="8">
    <location>
        <begin position="524"/>
        <end position="547"/>
    </location>
</feature>
<evidence type="ECO:0000313" key="10">
    <source>
        <dbReference type="EMBL" id="KAF6155903.1"/>
    </source>
</evidence>
<dbReference type="PANTHER" id="PTHR31645">
    <property type="entry name" value="OLIGOPEPTIDE TRANSPORTER YGL114W-RELATED"/>
    <property type="match status" value="1"/>
</dbReference>
<keyword evidence="5 8" id="KW-1133">Transmembrane helix</keyword>
<feature type="transmembrane region" description="Helical" evidence="8">
    <location>
        <begin position="645"/>
        <end position="665"/>
    </location>
</feature>
<dbReference type="NCBIfam" id="TIGR00728">
    <property type="entry name" value="OPT_sfam"/>
    <property type="match status" value="1"/>
</dbReference>
<evidence type="ECO:0000259" key="9">
    <source>
        <dbReference type="Pfam" id="PF03732"/>
    </source>
</evidence>
<dbReference type="GO" id="GO:0035673">
    <property type="term" value="F:oligopeptide transmembrane transporter activity"/>
    <property type="evidence" value="ECO:0007669"/>
    <property type="project" value="InterPro"/>
</dbReference>
<feature type="domain" description="Retrotransposon gag" evidence="9">
    <location>
        <begin position="337"/>
        <end position="408"/>
    </location>
</feature>
<organism evidence="10 11">
    <name type="scientific">Kingdonia uniflora</name>
    <dbReference type="NCBI Taxonomy" id="39325"/>
    <lineage>
        <taxon>Eukaryota</taxon>
        <taxon>Viridiplantae</taxon>
        <taxon>Streptophyta</taxon>
        <taxon>Embryophyta</taxon>
        <taxon>Tracheophyta</taxon>
        <taxon>Spermatophyta</taxon>
        <taxon>Magnoliopsida</taxon>
        <taxon>Ranunculales</taxon>
        <taxon>Circaeasteraceae</taxon>
        <taxon>Kingdonia</taxon>
    </lineage>
</organism>
<evidence type="ECO:0000256" key="3">
    <source>
        <dbReference type="ARBA" id="ARBA00022448"/>
    </source>
</evidence>
<comment type="similarity">
    <text evidence="2">Belongs to the YSL (TC 2.A.67.2) family.</text>
</comment>
<evidence type="ECO:0000256" key="2">
    <source>
        <dbReference type="ARBA" id="ARBA00010276"/>
    </source>
</evidence>
<protein>
    <recommendedName>
        <fullName evidence="9">Retrotransposon gag domain-containing protein</fullName>
    </recommendedName>
</protein>
<feature type="transmembrane region" description="Helical" evidence="8">
    <location>
        <begin position="701"/>
        <end position="718"/>
    </location>
</feature>
<feature type="transmembrane region" description="Helical" evidence="8">
    <location>
        <begin position="553"/>
        <end position="572"/>
    </location>
</feature>
<evidence type="ECO:0000256" key="4">
    <source>
        <dbReference type="ARBA" id="ARBA00022692"/>
    </source>
</evidence>
<feature type="transmembrane region" description="Helical" evidence="8">
    <location>
        <begin position="603"/>
        <end position="624"/>
    </location>
</feature>
<keyword evidence="11" id="KW-1185">Reference proteome</keyword>
<dbReference type="PANTHER" id="PTHR31645:SF0">
    <property type="entry name" value="OLIGOPEPTIDE TRANSPORTER YGL114W-RELATED"/>
    <property type="match status" value="1"/>
</dbReference>
<dbReference type="Proteomes" id="UP000541444">
    <property type="component" value="Unassembled WGS sequence"/>
</dbReference>
<gene>
    <name evidence="10" type="ORF">GIB67_039234</name>
</gene>
<dbReference type="GO" id="GO:0005774">
    <property type="term" value="C:vacuolar membrane"/>
    <property type="evidence" value="ECO:0007669"/>
    <property type="project" value="TreeGrafter"/>
</dbReference>
<feature type="region of interest" description="Disordered" evidence="7">
    <location>
        <begin position="190"/>
        <end position="245"/>
    </location>
</feature>
<feature type="compositionally biased region" description="Polar residues" evidence="7">
    <location>
        <begin position="105"/>
        <end position="119"/>
    </location>
</feature>